<dbReference type="Proteomes" id="UP000295096">
    <property type="component" value="Unassembled WGS sequence"/>
</dbReference>
<feature type="domain" description="PepSY" evidence="2">
    <location>
        <begin position="43"/>
        <end position="97"/>
    </location>
</feature>
<dbReference type="AlphaFoldDB" id="A0A4R5QL76"/>
<organism evidence="3 4">
    <name type="scientific">Dankookia rubra</name>
    <dbReference type="NCBI Taxonomy" id="1442381"/>
    <lineage>
        <taxon>Bacteria</taxon>
        <taxon>Pseudomonadati</taxon>
        <taxon>Pseudomonadota</taxon>
        <taxon>Alphaproteobacteria</taxon>
        <taxon>Acetobacterales</taxon>
        <taxon>Roseomonadaceae</taxon>
        <taxon>Dankookia</taxon>
    </lineage>
</organism>
<evidence type="ECO:0000313" key="3">
    <source>
        <dbReference type="EMBL" id="TDH64264.1"/>
    </source>
</evidence>
<reference evidence="3 4" key="1">
    <citation type="journal article" date="2016" name="J. Microbiol.">
        <title>Dankookia rubra gen. nov., sp. nov., an alphaproteobacterium isolated from sediment of a shallow stream.</title>
        <authorList>
            <person name="Kim W.H."/>
            <person name="Kim D.H."/>
            <person name="Kang K."/>
            <person name="Ahn T.Y."/>
        </authorList>
    </citation>
    <scope>NUCLEOTIDE SEQUENCE [LARGE SCALE GENOMIC DNA]</scope>
    <source>
        <strain evidence="3 4">JCM30602</strain>
    </source>
</reference>
<feature type="signal peptide" evidence="1">
    <location>
        <begin position="1"/>
        <end position="21"/>
    </location>
</feature>
<dbReference type="Pfam" id="PF03413">
    <property type="entry name" value="PepSY"/>
    <property type="match status" value="1"/>
</dbReference>
<accession>A0A4R5QL76</accession>
<evidence type="ECO:0000256" key="1">
    <source>
        <dbReference type="SAM" id="SignalP"/>
    </source>
</evidence>
<dbReference type="Gene3D" id="3.10.450.40">
    <property type="match status" value="1"/>
</dbReference>
<gene>
    <name evidence="3" type="ORF">E2C06_02690</name>
</gene>
<comment type="caution">
    <text evidence="3">The sequence shown here is derived from an EMBL/GenBank/DDBJ whole genome shotgun (WGS) entry which is preliminary data.</text>
</comment>
<dbReference type="EMBL" id="SMSJ01000002">
    <property type="protein sequence ID" value="TDH64264.1"/>
    <property type="molecule type" value="Genomic_DNA"/>
</dbReference>
<proteinExistence type="predicted"/>
<evidence type="ECO:0000313" key="4">
    <source>
        <dbReference type="Proteomes" id="UP000295096"/>
    </source>
</evidence>
<feature type="chain" id="PRO_5020256422" description="PepSY domain-containing protein" evidence="1">
    <location>
        <begin position="22"/>
        <end position="105"/>
    </location>
</feature>
<evidence type="ECO:0000259" key="2">
    <source>
        <dbReference type="Pfam" id="PF03413"/>
    </source>
</evidence>
<dbReference type="RefSeq" id="WP_133287029.1">
    <property type="nucleotide sequence ID" value="NZ_SMSJ01000002.1"/>
</dbReference>
<sequence length="105" mass="11690">MRRQILAAALLGLLAAPAARAGDDDHERARHAVEAGRILPLVRLLAEIERRFVGQVVETELDDDDDDRWTYEFKLLPPSGRMYKVELDAATGAVIGTKGPVQERR</sequence>
<keyword evidence="4" id="KW-1185">Reference proteome</keyword>
<protein>
    <recommendedName>
        <fullName evidence="2">PepSY domain-containing protein</fullName>
    </recommendedName>
</protein>
<dbReference type="InterPro" id="IPR025711">
    <property type="entry name" value="PepSY"/>
</dbReference>
<name>A0A4R5QL76_9PROT</name>
<dbReference type="OrthoDB" id="7856745at2"/>
<keyword evidence="1" id="KW-0732">Signal</keyword>